<feature type="transmembrane region" description="Helical" evidence="8">
    <location>
        <begin position="79"/>
        <end position="97"/>
    </location>
</feature>
<dbReference type="Proteomes" id="UP000016714">
    <property type="component" value="Chromosome 1"/>
</dbReference>
<dbReference type="GO" id="GO:0033214">
    <property type="term" value="P:siderophore-iron import into cell"/>
    <property type="evidence" value="ECO:0007669"/>
    <property type="project" value="TreeGrafter"/>
</dbReference>
<feature type="transmembrane region" description="Helical" evidence="8">
    <location>
        <begin position="24"/>
        <end position="43"/>
    </location>
</feature>
<organism evidence="9 10">
    <name type="scientific">Vibrio alginolyticus (strain ATCC 17749 / DSM 2171 / NBRC 15630 / NCIMB 1903 / NCTC 12160 / XII-53)</name>
    <dbReference type="NCBI Taxonomy" id="1219076"/>
    <lineage>
        <taxon>Bacteria</taxon>
        <taxon>Pseudomonadati</taxon>
        <taxon>Pseudomonadota</taxon>
        <taxon>Gammaproteobacteria</taxon>
        <taxon>Vibrionales</taxon>
        <taxon>Vibrionaceae</taxon>
        <taxon>Vibrio</taxon>
    </lineage>
</organism>
<dbReference type="FunFam" id="1.10.3470.10:FF:000001">
    <property type="entry name" value="Vitamin B12 ABC transporter permease BtuC"/>
    <property type="match status" value="1"/>
</dbReference>
<feature type="transmembrane region" description="Helical" evidence="8">
    <location>
        <begin position="321"/>
        <end position="340"/>
    </location>
</feature>
<proteinExistence type="inferred from homology"/>
<feature type="transmembrane region" description="Helical" evidence="8">
    <location>
        <begin position="253"/>
        <end position="279"/>
    </location>
</feature>
<evidence type="ECO:0000313" key="10">
    <source>
        <dbReference type="Proteomes" id="UP000016714"/>
    </source>
</evidence>
<keyword evidence="4" id="KW-1003">Cell membrane</keyword>
<gene>
    <name evidence="9" type="ORF">N646_0832</name>
</gene>
<feature type="transmembrane region" description="Helical" evidence="8">
    <location>
        <begin position="291"/>
        <end position="315"/>
    </location>
</feature>
<keyword evidence="6 8" id="KW-1133">Transmembrane helix</keyword>
<dbReference type="InterPro" id="IPR037294">
    <property type="entry name" value="ABC_BtuC-like"/>
</dbReference>
<dbReference type="Pfam" id="PF01032">
    <property type="entry name" value="FecCD"/>
    <property type="match status" value="1"/>
</dbReference>
<dbReference type="HOGENOM" id="CLU_013016_1_1_6"/>
<accession>A0A2I3C521</accession>
<keyword evidence="5 8" id="KW-0812">Transmembrane</keyword>
<reference evidence="9 10" key="1">
    <citation type="journal article" date="2015" name="Genome Announc.">
        <title>Complete genome sequence of Vibrio alginolyticus ATCC 17749.</title>
        <authorList>
            <person name="Liu X.F."/>
            <person name="Cao Y."/>
            <person name="Zhang H.L."/>
            <person name="Chen Y.J."/>
            <person name="Hu C.J."/>
        </authorList>
    </citation>
    <scope>NUCLEOTIDE SEQUENCE [LARGE SCALE GENOMIC DNA]</scope>
    <source>
        <strain evidence="10">ATCC 17749 / DSM 2171 / NBRC 15630 / NCIMB 1903 / NCTC 12160 / XII-53</strain>
    </source>
</reference>
<dbReference type="EMBL" id="CP006718">
    <property type="protein sequence ID" value="AGV16665.1"/>
    <property type="molecule type" value="Genomic_DNA"/>
</dbReference>
<dbReference type="GO" id="GO:0005886">
    <property type="term" value="C:plasma membrane"/>
    <property type="evidence" value="ECO:0007669"/>
    <property type="project" value="UniProtKB-SubCell"/>
</dbReference>
<dbReference type="NCBIfam" id="NF007759">
    <property type="entry name" value="PRK10440.1"/>
    <property type="match status" value="1"/>
</dbReference>
<feature type="transmembrane region" description="Helical" evidence="8">
    <location>
        <begin position="161"/>
        <end position="183"/>
    </location>
</feature>
<dbReference type="GO" id="GO:0022857">
    <property type="term" value="F:transmembrane transporter activity"/>
    <property type="evidence" value="ECO:0007669"/>
    <property type="project" value="InterPro"/>
</dbReference>
<comment type="subcellular location">
    <subcellularLocation>
        <location evidence="1">Cell membrane</location>
        <topology evidence="1">Multi-pass membrane protein</topology>
    </subcellularLocation>
</comment>
<keyword evidence="3" id="KW-0813">Transport</keyword>
<dbReference type="PANTHER" id="PTHR30472">
    <property type="entry name" value="FERRIC ENTEROBACTIN TRANSPORT SYSTEM PERMEASE PROTEIN"/>
    <property type="match status" value="1"/>
</dbReference>
<evidence type="ECO:0000256" key="3">
    <source>
        <dbReference type="ARBA" id="ARBA00022448"/>
    </source>
</evidence>
<name>A0A2I3C521_VIBAX</name>
<dbReference type="InterPro" id="IPR000522">
    <property type="entry name" value="ABC_transptr_permease_BtuC"/>
</dbReference>
<dbReference type="CDD" id="cd06550">
    <property type="entry name" value="TM_ABC_iron-siderophores_like"/>
    <property type="match status" value="1"/>
</dbReference>
<evidence type="ECO:0000256" key="5">
    <source>
        <dbReference type="ARBA" id="ARBA00022692"/>
    </source>
</evidence>
<evidence type="ECO:0000256" key="2">
    <source>
        <dbReference type="ARBA" id="ARBA00007935"/>
    </source>
</evidence>
<evidence type="ECO:0000313" key="9">
    <source>
        <dbReference type="EMBL" id="AGV16665.1"/>
    </source>
</evidence>
<dbReference type="KEGG" id="vag:N646_0832"/>
<feature type="transmembrane region" description="Helical" evidence="8">
    <location>
        <begin position="109"/>
        <end position="128"/>
    </location>
</feature>
<comment type="similarity">
    <text evidence="2">Belongs to the binding-protein-dependent transport system permease family. FecCD subfamily.</text>
</comment>
<evidence type="ECO:0000256" key="4">
    <source>
        <dbReference type="ARBA" id="ARBA00022475"/>
    </source>
</evidence>
<dbReference type="SUPFAM" id="SSF81345">
    <property type="entry name" value="ABC transporter involved in vitamin B12 uptake, BtuC"/>
    <property type="match status" value="1"/>
</dbReference>
<feature type="transmembrane region" description="Helical" evidence="8">
    <location>
        <begin position="134"/>
        <end position="154"/>
    </location>
</feature>
<dbReference type="RefSeq" id="WP_017821441.1">
    <property type="nucleotide sequence ID" value="NC_022349.1"/>
</dbReference>
<keyword evidence="7 8" id="KW-0472">Membrane</keyword>
<evidence type="ECO:0000256" key="7">
    <source>
        <dbReference type="ARBA" id="ARBA00023136"/>
    </source>
</evidence>
<evidence type="ECO:0000256" key="8">
    <source>
        <dbReference type="SAM" id="Phobius"/>
    </source>
</evidence>
<sequence length="346" mass="36544">MQPSGTYLLGRKSGRFNFLISKRTVAWCILLTIATTIIATFALSQGELRTSLTDLVEVAFGTAEQFTSIVILEWRLPRLFASLVFGAALGVSGALFQSLIRNPLGSPDIIGFNTGAYTGALVVIIVFGGSYFEVAFGAITGGLIAATAVYLLAYKQGIQGFRLIIIGIGISAMLSAFNSWLMLTSKLETAMTAAIWGAGTLNGLGWNKILPSFVFIAVAFVISATLVRKLNILEMGDDNAAMLGVSGERTRRLAMLSGVILTAAVTAATGPISFIALVAPQLARKLTKDGSVGLMASALMGAMLLTLSDFTAVNLFAPNQLPVGVITISIGGIYLLYLLIRQSERS</sequence>
<evidence type="ECO:0000256" key="1">
    <source>
        <dbReference type="ARBA" id="ARBA00004651"/>
    </source>
</evidence>
<feature type="transmembrane region" description="Helical" evidence="8">
    <location>
        <begin position="213"/>
        <end position="233"/>
    </location>
</feature>
<protein>
    <submittedName>
        <fullName evidence="9">Ferric enterobactin transport system permease protein fepG</fullName>
    </submittedName>
</protein>
<dbReference type="PANTHER" id="PTHR30472:SF24">
    <property type="entry name" value="FERRIC ENTEROBACTIN TRANSPORT SYSTEM PERMEASE PROTEIN FEPG"/>
    <property type="match status" value="1"/>
</dbReference>
<dbReference type="AlphaFoldDB" id="A0A2I3C521"/>
<evidence type="ECO:0000256" key="6">
    <source>
        <dbReference type="ARBA" id="ARBA00022989"/>
    </source>
</evidence>
<dbReference type="Gene3D" id="1.10.3470.10">
    <property type="entry name" value="ABC transporter involved in vitamin B12 uptake, BtuC"/>
    <property type="match status" value="1"/>
</dbReference>